<comment type="subcellular location">
    <subcellularLocation>
        <location evidence="1">Membrane</location>
        <topology evidence="1">Multi-pass membrane protein</topology>
    </subcellularLocation>
</comment>
<keyword evidence="4" id="KW-0472">Membrane</keyword>
<keyword evidence="6" id="KW-1185">Reference proteome</keyword>
<reference evidence="5" key="1">
    <citation type="submission" date="2021-10" db="EMBL/GenBank/DDBJ databases">
        <authorList>
            <person name="Piombo E."/>
        </authorList>
    </citation>
    <scope>NUCLEOTIDE SEQUENCE</scope>
</reference>
<dbReference type="Pfam" id="PF04172">
    <property type="entry name" value="LrgB"/>
    <property type="match status" value="1"/>
</dbReference>
<evidence type="ECO:0000256" key="4">
    <source>
        <dbReference type="ARBA" id="ARBA00023136"/>
    </source>
</evidence>
<evidence type="ECO:0000313" key="6">
    <source>
        <dbReference type="Proteomes" id="UP000696573"/>
    </source>
</evidence>
<keyword evidence="2" id="KW-0812">Transmembrane</keyword>
<comment type="caution">
    <text evidence="5">The sequence shown here is derived from an EMBL/GenBank/DDBJ whole genome shotgun (WGS) entry which is preliminary data.</text>
</comment>
<dbReference type="InterPro" id="IPR007300">
    <property type="entry name" value="CidB/LrgB"/>
</dbReference>
<dbReference type="EMBL" id="CABFNQ020000654">
    <property type="protein sequence ID" value="CAH0021529.1"/>
    <property type="molecule type" value="Genomic_DNA"/>
</dbReference>
<accession>A0A9N9VE38</accession>
<evidence type="ECO:0000256" key="3">
    <source>
        <dbReference type="ARBA" id="ARBA00022989"/>
    </source>
</evidence>
<dbReference type="GO" id="GO:0016020">
    <property type="term" value="C:membrane"/>
    <property type="evidence" value="ECO:0007669"/>
    <property type="project" value="UniProtKB-SubCell"/>
</dbReference>
<dbReference type="PANTHER" id="PTHR30249">
    <property type="entry name" value="PUTATIVE SEROTONIN TRANSPORTER"/>
    <property type="match status" value="1"/>
</dbReference>
<evidence type="ECO:0000256" key="1">
    <source>
        <dbReference type="ARBA" id="ARBA00004141"/>
    </source>
</evidence>
<gene>
    <name evidence="5" type="ORF">CRHIZ90672A_00011861</name>
</gene>
<dbReference type="PANTHER" id="PTHR30249:SF0">
    <property type="entry name" value="PLASTIDAL GLYCOLATE_GLYCERATE TRANSLOCATOR 1, CHLOROPLASTIC"/>
    <property type="match status" value="1"/>
</dbReference>
<dbReference type="OrthoDB" id="2502820at2759"/>
<evidence type="ECO:0000313" key="5">
    <source>
        <dbReference type="EMBL" id="CAH0021529.1"/>
    </source>
</evidence>
<organism evidence="5 6">
    <name type="scientific">Clonostachys rhizophaga</name>
    <dbReference type="NCBI Taxonomy" id="160324"/>
    <lineage>
        <taxon>Eukaryota</taxon>
        <taxon>Fungi</taxon>
        <taxon>Dikarya</taxon>
        <taxon>Ascomycota</taxon>
        <taxon>Pezizomycotina</taxon>
        <taxon>Sordariomycetes</taxon>
        <taxon>Hypocreomycetidae</taxon>
        <taxon>Hypocreales</taxon>
        <taxon>Bionectriaceae</taxon>
        <taxon>Clonostachys</taxon>
    </lineage>
</organism>
<evidence type="ECO:0000256" key="2">
    <source>
        <dbReference type="ARBA" id="ARBA00022692"/>
    </source>
</evidence>
<keyword evidence="3" id="KW-1133">Transmembrane helix</keyword>
<dbReference type="Proteomes" id="UP000696573">
    <property type="component" value="Unassembled WGS sequence"/>
</dbReference>
<proteinExistence type="predicted"/>
<dbReference type="AlphaFoldDB" id="A0A9N9VE38"/>
<protein>
    <submittedName>
        <fullName evidence="5">Uncharacterized protein</fullName>
    </submittedName>
</protein>
<sequence>MSVGSLFAYPSACFAIGIGPHRSLAIASRSITLAIALPAAQNFGGDVNTVASVGVMSGILEVLMEQRFLTWLIIREDDYVTRGVSLGSNSAAIVTALLLQTDPQAAALSSL</sequence>
<name>A0A9N9VE38_9HYPO</name>